<dbReference type="PANTHER" id="PTHR30469:SF12">
    <property type="entry name" value="MULTIDRUG RESISTANCE PROTEIN MDTA"/>
    <property type="match status" value="1"/>
</dbReference>
<protein>
    <submittedName>
        <fullName evidence="5">Efflux RND transporter periplasmic adaptor subunit</fullName>
    </submittedName>
</protein>
<dbReference type="NCBIfam" id="TIGR01730">
    <property type="entry name" value="RND_mfp"/>
    <property type="match status" value="1"/>
</dbReference>
<keyword evidence="3" id="KW-0812">Transmembrane</keyword>
<accession>A0ABU3D390</accession>
<dbReference type="Proteomes" id="UP001262582">
    <property type="component" value="Unassembled WGS sequence"/>
</dbReference>
<dbReference type="Pfam" id="PF25917">
    <property type="entry name" value="BSH_RND"/>
    <property type="match status" value="1"/>
</dbReference>
<dbReference type="SUPFAM" id="SSF111369">
    <property type="entry name" value="HlyD-like secretion proteins"/>
    <property type="match status" value="1"/>
</dbReference>
<keyword evidence="2" id="KW-0175">Coiled coil</keyword>
<gene>
    <name evidence="5" type="ORF">RM539_04575</name>
</gene>
<dbReference type="InterPro" id="IPR058625">
    <property type="entry name" value="MdtA-like_BSH"/>
</dbReference>
<dbReference type="InterPro" id="IPR006143">
    <property type="entry name" value="RND_pump_MFP"/>
</dbReference>
<dbReference type="Gene3D" id="2.40.50.100">
    <property type="match status" value="1"/>
</dbReference>
<dbReference type="EMBL" id="JAVRHK010000002">
    <property type="protein sequence ID" value="MDT0675859.1"/>
    <property type="molecule type" value="Genomic_DNA"/>
</dbReference>
<evidence type="ECO:0000313" key="6">
    <source>
        <dbReference type="Proteomes" id="UP001262582"/>
    </source>
</evidence>
<evidence type="ECO:0000259" key="4">
    <source>
        <dbReference type="Pfam" id="PF25917"/>
    </source>
</evidence>
<feature type="domain" description="Multidrug resistance protein MdtA-like barrel-sandwich hybrid" evidence="4">
    <location>
        <begin position="70"/>
        <end position="213"/>
    </location>
</feature>
<dbReference type="PANTHER" id="PTHR30469">
    <property type="entry name" value="MULTIDRUG RESISTANCE PROTEIN MDTA"/>
    <property type="match status" value="1"/>
</dbReference>
<feature type="transmembrane region" description="Helical" evidence="3">
    <location>
        <begin position="7"/>
        <end position="25"/>
    </location>
</feature>
<dbReference type="Gene3D" id="2.40.420.20">
    <property type="match status" value="1"/>
</dbReference>
<dbReference type="Gene3D" id="2.40.30.170">
    <property type="match status" value="1"/>
</dbReference>
<dbReference type="RefSeq" id="WP_311502253.1">
    <property type="nucleotide sequence ID" value="NZ_JAVRHK010000002.1"/>
</dbReference>
<keyword evidence="3" id="KW-0472">Membrane</keyword>
<evidence type="ECO:0000256" key="2">
    <source>
        <dbReference type="SAM" id="Coils"/>
    </source>
</evidence>
<reference evidence="5 6" key="1">
    <citation type="submission" date="2023-09" db="EMBL/GenBank/DDBJ databases">
        <authorList>
            <person name="Rey-Velasco X."/>
        </authorList>
    </citation>
    <scope>NUCLEOTIDE SEQUENCE [LARGE SCALE GENOMIC DNA]</scope>
    <source>
        <strain evidence="5 6">F117</strain>
    </source>
</reference>
<comment type="caution">
    <text evidence="5">The sequence shown here is derived from an EMBL/GenBank/DDBJ whole genome shotgun (WGS) entry which is preliminary data.</text>
</comment>
<keyword evidence="6" id="KW-1185">Reference proteome</keyword>
<sequence>MSTKKIIFICIGILLIGTAITFVIFSTEPTAQSEGSTRKSAMLVDVVKVEKGSYQPMIVATGTVQPVEDVMLSPLVGGQIIKRSDAFTPGGFVQKGEVLLQIDPSDYRNTLEMRKSDLLQSQTNMDMEMGRQQVAQQDLQLIGGDTLSEEERSLVLRQPQLNAVKGNIKAAQASVEQAQLNLNRTTIKAPFDAHVLAQNVTLGSQVTPGDDLGRLVGTDAYWINLTVPVNKLQWLSFPDSEEEKGSMVKIKNSTAWRGEAYRTGYLDRQVGALDDQTRLARVLVRVPDPLAQGDTLQDKPELMIGAFVEAQIMGEEIENVVRIDRDYVRSNRSVWVMEEDKLSIRDVEIILTDAEYAYVTTGLQEGDLVVTTNLSTVAEGIDLREAKDSTAAGMGTEEQEMQE</sequence>
<organism evidence="5 6">
    <name type="scientific">Autumnicola musiva</name>
    <dbReference type="NCBI Taxonomy" id="3075589"/>
    <lineage>
        <taxon>Bacteria</taxon>
        <taxon>Pseudomonadati</taxon>
        <taxon>Bacteroidota</taxon>
        <taxon>Flavobacteriia</taxon>
        <taxon>Flavobacteriales</taxon>
        <taxon>Flavobacteriaceae</taxon>
        <taxon>Autumnicola</taxon>
    </lineage>
</organism>
<evidence type="ECO:0000256" key="1">
    <source>
        <dbReference type="ARBA" id="ARBA00009477"/>
    </source>
</evidence>
<comment type="similarity">
    <text evidence="1">Belongs to the membrane fusion protein (MFP) (TC 8.A.1) family.</text>
</comment>
<feature type="coiled-coil region" evidence="2">
    <location>
        <begin position="161"/>
        <end position="188"/>
    </location>
</feature>
<name>A0ABU3D390_9FLAO</name>
<evidence type="ECO:0000256" key="3">
    <source>
        <dbReference type="SAM" id="Phobius"/>
    </source>
</evidence>
<evidence type="ECO:0000313" key="5">
    <source>
        <dbReference type="EMBL" id="MDT0675859.1"/>
    </source>
</evidence>
<keyword evidence="3" id="KW-1133">Transmembrane helix</keyword>
<dbReference type="Gene3D" id="1.10.287.470">
    <property type="entry name" value="Helix hairpin bin"/>
    <property type="match status" value="1"/>
</dbReference>
<proteinExistence type="inferred from homology"/>